<dbReference type="Gene3D" id="2.60.40.2300">
    <property type="entry name" value="Neutral/alkaline non-lysosomal ceramidase, C-terminal domain"/>
    <property type="match status" value="1"/>
</dbReference>
<dbReference type="PANTHER" id="PTHR12670">
    <property type="entry name" value="CERAMIDASE"/>
    <property type="match status" value="1"/>
</dbReference>
<reference evidence="8 9" key="1">
    <citation type="journal article" date="2018" name="Evol. Lett.">
        <title>Horizontal gene cluster transfer increased hallucinogenic mushroom diversity.</title>
        <authorList>
            <person name="Reynolds H.T."/>
            <person name="Vijayakumar V."/>
            <person name="Gluck-Thaler E."/>
            <person name="Korotkin H.B."/>
            <person name="Matheny P.B."/>
            <person name="Slot J.C."/>
        </authorList>
    </citation>
    <scope>NUCLEOTIDE SEQUENCE [LARGE SCALE GENOMIC DNA]</scope>
    <source>
        <strain evidence="8 9">2629</strain>
    </source>
</reference>
<dbReference type="GO" id="GO:0046512">
    <property type="term" value="P:sphingosine biosynthetic process"/>
    <property type="evidence" value="ECO:0007669"/>
    <property type="project" value="TreeGrafter"/>
</dbReference>
<comment type="catalytic activity">
    <reaction evidence="5">
        <text>an N-acylsphing-4-enine + H2O = sphing-4-enine + a fatty acid</text>
        <dbReference type="Rhea" id="RHEA:20856"/>
        <dbReference type="ChEBI" id="CHEBI:15377"/>
        <dbReference type="ChEBI" id="CHEBI:28868"/>
        <dbReference type="ChEBI" id="CHEBI:52639"/>
        <dbReference type="ChEBI" id="CHEBI:57756"/>
        <dbReference type="EC" id="3.5.1.23"/>
    </reaction>
</comment>
<comment type="cofactor">
    <cofactor evidence="4">
        <name>Zn(2+)</name>
        <dbReference type="ChEBI" id="CHEBI:29105"/>
    </cofactor>
    <text evidence="4">Binds 1 zinc ion per subunit.</text>
</comment>
<dbReference type="InterPro" id="IPR031329">
    <property type="entry name" value="NEUT/ALK_ceramidase_N"/>
</dbReference>
<feature type="domain" description="Neutral/alkaline non-lysosomal ceramidase C-terminal" evidence="7">
    <location>
        <begin position="574"/>
        <end position="705"/>
    </location>
</feature>
<dbReference type="EMBL" id="NHTK01005811">
    <property type="protein sequence ID" value="PPQ73544.1"/>
    <property type="molecule type" value="Genomic_DNA"/>
</dbReference>
<comment type="similarity">
    <text evidence="1 5">Belongs to the neutral ceramidase family.</text>
</comment>
<protein>
    <recommendedName>
        <fullName evidence="5">Neutral ceramidase</fullName>
        <ecNumber evidence="5">3.5.1.23</ecNumber>
    </recommendedName>
</protein>
<feature type="domain" description="Neutral/alkaline non-lysosomal ceramidase N-terminal" evidence="6">
    <location>
        <begin position="54"/>
        <end position="571"/>
    </location>
</feature>
<dbReference type="EC" id="3.5.1.23" evidence="5"/>
<proteinExistence type="inferred from homology"/>
<dbReference type="Pfam" id="PF17048">
    <property type="entry name" value="Ceramidse_alk_C"/>
    <property type="match status" value="1"/>
</dbReference>
<feature type="binding site" evidence="4">
    <location>
        <position position="256"/>
    </location>
    <ligand>
        <name>Zn(2+)</name>
        <dbReference type="ChEBI" id="CHEBI:29105"/>
    </ligand>
</feature>
<dbReference type="InParanoid" id="A0A409W4V0"/>
<keyword evidence="5" id="KW-0746">Sphingolipid metabolism</keyword>
<keyword evidence="2 5" id="KW-0378">Hydrolase</keyword>
<evidence type="ECO:0000259" key="7">
    <source>
        <dbReference type="Pfam" id="PF17048"/>
    </source>
</evidence>
<dbReference type="OrthoDB" id="191371at2759"/>
<feature type="binding site" evidence="4">
    <location>
        <position position="502"/>
    </location>
    <ligand>
        <name>Zn(2+)</name>
        <dbReference type="ChEBI" id="CHEBI:29105"/>
    </ligand>
</feature>
<evidence type="ECO:0000259" key="6">
    <source>
        <dbReference type="Pfam" id="PF04734"/>
    </source>
</evidence>
<dbReference type="InterPro" id="IPR031331">
    <property type="entry name" value="NEUT/ALK_ceramidase_C"/>
</dbReference>
<dbReference type="GO" id="GO:0005576">
    <property type="term" value="C:extracellular region"/>
    <property type="evidence" value="ECO:0007669"/>
    <property type="project" value="TreeGrafter"/>
</dbReference>
<dbReference type="Pfam" id="PF04734">
    <property type="entry name" value="Ceramidase_alk"/>
    <property type="match status" value="1"/>
</dbReference>
<dbReference type="GO" id="GO:0042759">
    <property type="term" value="P:long-chain fatty acid biosynthetic process"/>
    <property type="evidence" value="ECO:0007669"/>
    <property type="project" value="TreeGrafter"/>
</dbReference>
<evidence type="ECO:0000256" key="5">
    <source>
        <dbReference type="RuleBase" id="RU366019"/>
    </source>
</evidence>
<dbReference type="STRING" id="181874.A0A409W4V0"/>
<keyword evidence="4" id="KW-0862">Zinc</keyword>
<dbReference type="AlphaFoldDB" id="A0A409W4V0"/>
<dbReference type="InterPro" id="IPR038445">
    <property type="entry name" value="NCDase_C_sf"/>
</dbReference>
<dbReference type="GO" id="GO:0046514">
    <property type="term" value="P:ceramide catabolic process"/>
    <property type="evidence" value="ECO:0007669"/>
    <property type="project" value="InterPro"/>
</dbReference>
<keyword evidence="4" id="KW-0479">Metal-binding</keyword>
<comment type="caution">
    <text evidence="8">The sequence shown here is derived from an EMBL/GenBank/DDBJ whole genome shotgun (WGS) entry which is preliminary data.</text>
</comment>
<feature type="binding site" evidence="4">
    <location>
        <position position="147"/>
    </location>
    <ligand>
        <name>Zn(2+)</name>
        <dbReference type="ChEBI" id="CHEBI:29105"/>
    </ligand>
</feature>
<sequence>MGLLAYHNALPLDLWDLVLSFRQALSNMFYYLTAFLASTTVLKHGGLQGAAAQYLLGLGIGDITGPVVETNLMGYASLDQVGTGLHMRQHSRAFIIADSSSPNNRIVFINADIGMGDTGVRREIVSQLSSQFPNLYTDDNIAFVGTHSHAGVGGYVENLLPQLTSLGLVKQSFDAVVAGTVRAVQRAHANLAPGKLSVGNTTVLGANINRSPTAYLANPAEERARYQYDQDKDMTVLRFDDNNGRARGLLSFFAVHGTSLYNNNTLVSTDNKGMAAYLYEASVEPNAMPGNTTFVAGFTQSNVGDTSPNTLGAFCEAPGKEYHGQPCDPDHSTCGGTVQECHGRGPGFRISDFESNRIIGETQFLGAQKIMNGPLSPVTGAVKSAHVYVEMASHSFSLPNGTTVSTCPAALGFGFAGGTTDGPGALDFIQGANSSMPQNPFWQIVKGAVTPNPSAEQKACQFPKPILLNTGYAHTPYEWAPNSVDLQILRAGNFVMLIVPGELTTMAGRRLREAVRAKLISSGVLGADAYVVVAGPANAYAHYVTTREEYAVQRYEGASTIFGQYTLDAYIDKFTSLVPFIANGATSKPASDAPPAEQISKAISLQTAVVFDAAPIGKRFGAVSSDVNTSTPYRAGATVTAQFVGANPRNNLRLEGTFLTVDQLINGQWVTVRTDSHPSTIYSWKRDSTILGTSTVTIKWTIEAGTPAMFRNLTSQLAATSGNADAKKVLSPSLRPDIYSLVDQTKSWIVGGSVGGQAGDGVSYGPLLAGIQKHLPDTKKPGLESFGQAEGEIAVIVGGVTNMILELSKWEGMSAGMAMRTWIDSLVDGHSKCTNQARKELIAKGITRGLNQYADATLLTKDFTTRIQIITCLKSAPEFTELEPTKLDKVKQCGVRNLSEVIRSGGA</sequence>
<dbReference type="GO" id="GO:0017040">
    <property type="term" value="F:N-acylsphingosine amidohydrolase activity"/>
    <property type="evidence" value="ECO:0007669"/>
    <property type="project" value="UniProtKB-UniRule"/>
</dbReference>
<feature type="active site" description="Nucleophile" evidence="3">
    <location>
        <position position="307"/>
    </location>
</feature>
<dbReference type="PANTHER" id="PTHR12670:SF1">
    <property type="entry name" value="NEUTRAL CERAMIDASE"/>
    <property type="match status" value="1"/>
</dbReference>
<evidence type="ECO:0000313" key="9">
    <source>
        <dbReference type="Proteomes" id="UP000284842"/>
    </source>
</evidence>
<evidence type="ECO:0000256" key="4">
    <source>
        <dbReference type="PIRSR" id="PIRSR606823-2"/>
    </source>
</evidence>
<dbReference type="InterPro" id="IPR006823">
    <property type="entry name" value="Ceramidase_alk"/>
</dbReference>
<dbReference type="GO" id="GO:0016020">
    <property type="term" value="C:membrane"/>
    <property type="evidence" value="ECO:0007669"/>
    <property type="project" value="GOC"/>
</dbReference>
<gene>
    <name evidence="8" type="ORF">CVT24_007454</name>
</gene>
<keyword evidence="5" id="KW-0443">Lipid metabolism</keyword>
<accession>A0A409W4V0</accession>
<organism evidence="8 9">
    <name type="scientific">Panaeolus cyanescens</name>
    <dbReference type="NCBI Taxonomy" id="181874"/>
    <lineage>
        <taxon>Eukaryota</taxon>
        <taxon>Fungi</taxon>
        <taxon>Dikarya</taxon>
        <taxon>Basidiomycota</taxon>
        <taxon>Agaricomycotina</taxon>
        <taxon>Agaricomycetes</taxon>
        <taxon>Agaricomycetidae</taxon>
        <taxon>Agaricales</taxon>
        <taxon>Agaricineae</taxon>
        <taxon>Galeropsidaceae</taxon>
        <taxon>Panaeolus</taxon>
    </lineage>
</organism>
<keyword evidence="9" id="KW-1185">Reference proteome</keyword>
<dbReference type="GO" id="GO:0046872">
    <property type="term" value="F:metal ion binding"/>
    <property type="evidence" value="ECO:0007669"/>
    <property type="project" value="UniProtKB-KW"/>
</dbReference>
<dbReference type="Proteomes" id="UP000284842">
    <property type="component" value="Unassembled WGS sequence"/>
</dbReference>
<evidence type="ECO:0000313" key="8">
    <source>
        <dbReference type="EMBL" id="PPQ73544.1"/>
    </source>
</evidence>
<evidence type="ECO:0000256" key="1">
    <source>
        <dbReference type="ARBA" id="ARBA00009835"/>
    </source>
</evidence>
<evidence type="ECO:0000256" key="2">
    <source>
        <dbReference type="ARBA" id="ARBA00022801"/>
    </source>
</evidence>
<name>A0A409W4V0_9AGAR</name>
<feature type="binding site" evidence="4">
    <location>
        <position position="543"/>
    </location>
    <ligand>
        <name>Zn(2+)</name>
        <dbReference type="ChEBI" id="CHEBI:29105"/>
    </ligand>
</feature>
<evidence type="ECO:0000256" key="3">
    <source>
        <dbReference type="PIRSR" id="PIRSR606823-1"/>
    </source>
</evidence>